<dbReference type="EMBL" id="OX459118">
    <property type="protein sequence ID" value="CAI9091854.1"/>
    <property type="molecule type" value="Genomic_DNA"/>
</dbReference>
<sequence length="107" mass="12361">MNSVESKLKTNNLWKNNLDLLVPVRAWWMAEQLAVTVGIPLRCGLPFCCELMYGRRPQLFNEIFSFLLARSENDDSSTTKKSGGGERNQSGLRVLQVLSMFFYWKRI</sequence>
<evidence type="ECO:0000313" key="2">
    <source>
        <dbReference type="Proteomes" id="UP001161247"/>
    </source>
</evidence>
<accession>A0AAV1CB31</accession>
<gene>
    <name evidence="1" type="ORF">OLC1_LOCUS3671</name>
</gene>
<organism evidence="1 2">
    <name type="scientific">Oldenlandia corymbosa var. corymbosa</name>
    <dbReference type="NCBI Taxonomy" id="529605"/>
    <lineage>
        <taxon>Eukaryota</taxon>
        <taxon>Viridiplantae</taxon>
        <taxon>Streptophyta</taxon>
        <taxon>Embryophyta</taxon>
        <taxon>Tracheophyta</taxon>
        <taxon>Spermatophyta</taxon>
        <taxon>Magnoliopsida</taxon>
        <taxon>eudicotyledons</taxon>
        <taxon>Gunneridae</taxon>
        <taxon>Pentapetalae</taxon>
        <taxon>asterids</taxon>
        <taxon>lamiids</taxon>
        <taxon>Gentianales</taxon>
        <taxon>Rubiaceae</taxon>
        <taxon>Rubioideae</taxon>
        <taxon>Spermacoceae</taxon>
        <taxon>Hedyotis-Oldenlandia complex</taxon>
        <taxon>Oldenlandia</taxon>
    </lineage>
</organism>
<dbReference type="AlphaFoldDB" id="A0AAV1CB31"/>
<evidence type="ECO:0000313" key="1">
    <source>
        <dbReference type="EMBL" id="CAI9091854.1"/>
    </source>
</evidence>
<dbReference type="Proteomes" id="UP001161247">
    <property type="component" value="Chromosome 1"/>
</dbReference>
<keyword evidence="2" id="KW-1185">Reference proteome</keyword>
<protein>
    <submittedName>
        <fullName evidence="1">OLC1v1026955C1</fullName>
    </submittedName>
</protein>
<proteinExistence type="predicted"/>
<reference evidence="1" key="1">
    <citation type="submission" date="2023-03" db="EMBL/GenBank/DDBJ databases">
        <authorList>
            <person name="Julca I."/>
        </authorList>
    </citation>
    <scope>NUCLEOTIDE SEQUENCE</scope>
</reference>
<name>A0AAV1CB31_OLDCO</name>